<dbReference type="EMBL" id="NXIB02000019">
    <property type="protein sequence ID" value="PHX56479.1"/>
    <property type="molecule type" value="Genomic_DNA"/>
</dbReference>
<organism evidence="4 5">
    <name type="scientific">Tychonema bourrellyi FEM_GT703</name>
    <dbReference type="NCBI Taxonomy" id="2040638"/>
    <lineage>
        <taxon>Bacteria</taxon>
        <taxon>Bacillati</taxon>
        <taxon>Cyanobacteriota</taxon>
        <taxon>Cyanophyceae</taxon>
        <taxon>Oscillatoriophycideae</taxon>
        <taxon>Oscillatoriales</taxon>
        <taxon>Microcoleaceae</taxon>
        <taxon>Tychonema</taxon>
    </lineage>
</organism>
<proteinExistence type="predicted"/>
<dbReference type="NCBIfam" id="TIGR02464">
    <property type="entry name" value="ribofla_fusion"/>
    <property type="match status" value="1"/>
</dbReference>
<comment type="caution">
    <text evidence="4">The sequence shown here is derived from an EMBL/GenBank/DDBJ whole genome shotgun (WGS) entry which is preliminary data.</text>
</comment>
<evidence type="ECO:0000256" key="2">
    <source>
        <dbReference type="ARBA" id="ARBA00000751"/>
    </source>
</evidence>
<dbReference type="RefSeq" id="WP_096831651.1">
    <property type="nucleotide sequence ID" value="NZ_NXIB02000019.1"/>
</dbReference>
<dbReference type="InterPro" id="IPR012816">
    <property type="entry name" value="NADAR"/>
</dbReference>
<comment type="catalytic activity">
    <reaction evidence="1">
        <text>5-amino-6-(5-phospho-D-ribosylamino)uracil + H2O = 5,6-diaminouracil + D-ribose 5-phosphate</text>
        <dbReference type="Rhea" id="RHEA:55020"/>
        <dbReference type="ChEBI" id="CHEBI:15377"/>
        <dbReference type="ChEBI" id="CHEBI:46252"/>
        <dbReference type="ChEBI" id="CHEBI:58453"/>
        <dbReference type="ChEBI" id="CHEBI:78346"/>
    </reaction>
</comment>
<reference evidence="4" key="1">
    <citation type="submission" date="2017-10" db="EMBL/GenBank/DDBJ databases">
        <title>Draft genome sequence of the planktic cyanobacteria Tychonema bourrellyi isolated from alpine lentic freshwater.</title>
        <authorList>
            <person name="Tett A."/>
            <person name="Armanini F."/>
            <person name="Asnicar F."/>
            <person name="Boscaini A."/>
            <person name="Pasolli E."/>
            <person name="Zolfo M."/>
            <person name="Donati C."/>
            <person name="Salmaso N."/>
            <person name="Segata N."/>
        </authorList>
    </citation>
    <scope>NUCLEOTIDE SEQUENCE</scope>
    <source>
        <strain evidence="4">FEM_GT703</strain>
    </source>
</reference>
<evidence type="ECO:0000313" key="5">
    <source>
        <dbReference type="Proteomes" id="UP000226442"/>
    </source>
</evidence>
<keyword evidence="5" id="KW-1185">Reference proteome</keyword>
<dbReference type="SUPFAM" id="SSF143990">
    <property type="entry name" value="YbiA-like"/>
    <property type="match status" value="1"/>
</dbReference>
<dbReference type="AlphaFoldDB" id="A0A2G4F405"/>
<dbReference type="Pfam" id="PF08719">
    <property type="entry name" value="NADAR"/>
    <property type="match status" value="1"/>
</dbReference>
<evidence type="ECO:0000256" key="1">
    <source>
        <dbReference type="ARBA" id="ARBA00000022"/>
    </source>
</evidence>
<comment type="catalytic activity">
    <reaction evidence="2">
        <text>2,5-diamino-6-hydroxy-4-(5-phosphoribosylamino)-pyrimidine + H2O = 2,5,6-triamino-4-hydroxypyrimidine + D-ribose 5-phosphate</text>
        <dbReference type="Rhea" id="RHEA:23436"/>
        <dbReference type="ChEBI" id="CHEBI:15377"/>
        <dbReference type="ChEBI" id="CHEBI:58614"/>
        <dbReference type="ChEBI" id="CHEBI:78346"/>
        <dbReference type="ChEBI" id="CHEBI:137796"/>
    </reaction>
</comment>
<dbReference type="InterPro" id="IPR037238">
    <property type="entry name" value="YbiA-like_sf"/>
</dbReference>
<name>A0A2G4F405_9CYAN</name>
<dbReference type="OrthoDB" id="67297at2"/>
<feature type="domain" description="NADAR" evidence="3">
    <location>
        <begin position="4"/>
        <end position="142"/>
    </location>
</feature>
<dbReference type="Gene3D" id="1.10.357.40">
    <property type="entry name" value="YbiA-like"/>
    <property type="match status" value="1"/>
</dbReference>
<sequence length="161" mass="18484">MTIYFFTADEKPHGCFCNFSLHGFELDGLWWHTSEHYYQAQKFSGTAHAEKIRLAKTPADSALLGHAHRHRNDWKQIKYDVMHLAVLRKFQTHADIRKILLATGDELIIQKDIGDYYWGCGKDGSGKNYLGKVLMEVRGTLRCIGSNEMVLRKSENIIQIG</sequence>
<evidence type="ECO:0000259" key="3">
    <source>
        <dbReference type="Pfam" id="PF08719"/>
    </source>
</evidence>
<gene>
    <name evidence="4" type="ORF">CP500_005155</name>
</gene>
<evidence type="ECO:0000313" key="4">
    <source>
        <dbReference type="EMBL" id="PHX56479.1"/>
    </source>
</evidence>
<protein>
    <submittedName>
        <fullName evidence="4">DUF1768 domain-containing protein</fullName>
    </submittedName>
</protein>
<dbReference type="CDD" id="cd15457">
    <property type="entry name" value="NADAR"/>
    <property type="match status" value="1"/>
</dbReference>
<dbReference type="Proteomes" id="UP000226442">
    <property type="component" value="Unassembled WGS sequence"/>
</dbReference>
<accession>A0A2G4F405</accession>